<sequence length="61" mass="7136">MKIRKKNPEKCKTEKIYLCEHDMSSLFYYEGLHLISYAKGMHKASVSGSRCNLLRKDNGFH</sequence>
<evidence type="ECO:0000313" key="2">
    <source>
        <dbReference type="Proteomes" id="UP000265643"/>
    </source>
</evidence>
<keyword evidence="2" id="KW-1185">Reference proteome</keyword>
<proteinExistence type="predicted"/>
<accession>A0A391P3T0</accession>
<evidence type="ECO:0000313" key="1">
    <source>
        <dbReference type="EMBL" id="GCA68265.1"/>
    </source>
</evidence>
<organism evidence="1 2">
    <name type="scientific">Mediterraneibacter butyricigenes</name>
    <dbReference type="NCBI Taxonomy" id="2316025"/>
    <lineage>
        <taxon>Bacteria</taxon>
        <taxon>Bacillati</taxon>
        <taxon>Bacillota</taxon>
        <taxon>Clostridia</taxon>
        <taxon>Lachnospirales</taxon>
        <taxon>Lachnospiraceae</taxon>
        <taxon>Mediterraneibacter</taxon>
    </lineage>
</organism>
<dbReference type="Proteomes" id="UP000265643">
    <property type="component" value="Unassembled WGS sequence"/>
</dbReference>
<comment type="caution">
    <text evidence="1">The sequence shown here is derived from an EMBL/GenBank/DDBJ whole genome shotgun (WGS) entry which is preliminary data.</text>
</comment>
<reference evidence="2" key="1">
    <citation type="submission" date="2018-09" db="EMBL/GenBank/DDBJ databases">
        <title>Draft Genome Sequence of Mediterraneibacter sp. KCTC 15684.</title>
        <authorList>
            <person name="Kim J.S."/>
            <person name="Han K.I."/>
            <person name="Suh M.K."/>
            <person name="Lee K.C."/>
            <person name="Eom M.K."/>
            <person name="Lee J.H."/>
            <person name="Park S.H."/>
            <person name="Kang S.W."/>
            <person name="Park J.E."/>
            <person name="Oh B.S."/>
            <person name="Yu S.Y."/>
            <person name="Choi S.H."/>
            <person name="Lee D.H."/>
            <person name="Yoon H."/>
            <person name="Kim B."/>
            <person name="Yang S.J."/>
            <person name="Lee J.S."/>
        </authorList>
    </citation>
    <scope>NUCLEOTIDE SEQUENCE [LARGE SCALE GENOMIC DNA]</scope>
    <source>
        <strain evidence="2">KCTC 15684</strain>
    </source>
</reference>
<dbReference type="AlphaFoldDB" id="A0A391P3T0"/>
<protein>
    <submittedName>
        <fullName evidence="1">Uncharacterized protein</fullName>
    </submittedName>
</protein>
<name>A0A391P3T0_9FIRM</name>
<gene>
    <name evidence="1" type="ORF">KGMB01110_27010</name>
</gene>
<dbReference type="EMBL" id="BHGK01000001">
    <property type="protein sequence ID" value="GCA68265.1"/>
    <property type="molecule type" value="Genomic_DNA"/>
</dbReference>